<evidence type="ECO:0000313" key="6">
    <source>
        <dbReference type="EMBL" id="MBN8745177.1"/>
    </source>
</evidence>
<dbReference type="EMBL" id="JAFKMR010000025">
    <property type="protein sequence ID" value="MBN8745177.1"/>
    <property type="molecule type" value="Genomic_DNA"/>
</dbReference>
<keyword evidence="1" id="KW-0547">Nucleotide-binding</keyword>
<feature type="compositionally biased region" description="Basic and acidic residues" evidence="4">
    <location>
        <begin position="7"/>
        <end position="16"/>
    </location>
</feature>
<dbReference type="Proteomes" id="UP000664800">
    <property type="component" value="Unassembled WGS sequence"/>
</dbReference>
<feature type="domain" description="DNA mismatch repair proteins mutS family" evidence="5">
    <location>
        <begin position="332"/>
        <end position="492"/>
    </location>
</feature>
<dbReference type="AlphaFoldDB" id="A0A8I1SW99"/>
<organism evidence="6 7">
    <name type="scientific">Thiomonas arsenitoxydans (strain DSM 22701 / CIP 110005 / 3As)</name>
    <dbReference type="NCBI Taxonomy" id="426114"/>
    <lineage>
        <taxon>Bacteria</taxon>
        <taxon>Pseudomonadati</taxon>
        <taxon>Pseudomonadota</taxon>
        <taxon>Betaproteobacteria</taxon>
        <taxon>Burkholderiales</taxon>
        <taxon>Thiomonas</taxon>
    </lineage>
</organism>
<dbReference type="GO" id="GO:0140664">
    <property type="term" value="F:ATP-dependent DNA damage sensor activity"/>
    <property type="evidence" value="ECO:0007669"/>
    <property type="project" value="InterPro"/>
</dbReference>
<keyword evidence="3" id="KW-0238">DNA-binding</keyword>
<dbReference type="InterPro" id="IPR000432">
    <property type="entry name" value="DNA_mismatch_repair_MutS_C"/>
</dbReference>
<dbReference type="SUPFAM" id="SSF52540">
    <property type="entry name" value="P-loop containing nucleoside triphosphate hydrolases"/>
    <property type="match status" value="1"/>
</dbReference>
<comment type="caution">
    <text evidence="6">The sequence shown here is derived from an EMBL/GenBank/DDBJ whole genome shotgun (WGS) entry which is preliminary data.</text>
</comment>
<reference evidence="6" key="1">
    <citation type="submission" date="2021-02" db="EMBL/GenBank/DDBJ databases">
        <title>Thiocyanate and organic carbon inputs drive convergent selection for specific autotrophic Afipia and Thiobacillus strains within complex microbiomes.</title>
        <authorList>
            <person name="Huddy R.J."/>
            <person name="Sachdeva R."/>
            <person name="Kadzinga F."/>
            <person name="Kantor R.S."/>
            <person name="Harrison S.T.L."/>
            <person name="Banfield J.F."/>
        </authorList>
    </citation>
    <scope>NUCLEOTIDE SEQUENCE</scope>
    <source>
        <strain evidence="6">SCN18_13_7_16_R3_B_64_19</strain>
    </source>
</reference>
<evidence type="ECO:0000259" key="5">
    <source>
        <dbReference type="Pfam" id="PF00488"/>
    </source>
</evidence>
<dbReference type="PANTHER" id="PTHR11361">
    <property type="entry name" value="DNA MISMATCH REPAIR PROTEIN MUTS FAMILY MEMBER"/>
    <property type="match status" value="1"/>
</dbReference>
<dbReference type="RefSeq" id="WP_276731637.1">
    <property type="nucleotide sequence ID" value="NZ_JAFKMR010000025.1"/>
</dbReference>
<sequence length="504" mass="55175">MKAHLLFPDRDFDPKADPPPQWPELAQDLEIDTLLGAMAEGDAFLLDVVARTLMAASGAGDARVISYRQAALQDALDHPEQVRALYALVVEAIDSRKKHLFGLGLFGRYPSFNLRGAVELLQTFVQYLRRLRQQADALSGSFRSEAFGTLFESLKRDISDDYFDTVQEHLETLRFRHGVLLSSGLGPGNAGSGYVLHAGNGSRAGWLARLLHQAPPQYIFRLAERDEAGAQALSELVDRGINDVANAMAQATDHVLSFFELLRAELGFYVACLNLQQRLAALDVPVCIPTFKPIGALQLRTQTLRDPTLALTLQRAPVGNTLDANGKNLIAVTGANQGGKSTFLRSVGLAQIMLQAGLFVAAESYGGELASGLFSHYKREEDAAMQGGKLDEELDRMSVMADQIRPGALWLSNESFASTNEREGSELLLQAVDALRQRGIKVTLVTHLFDAARRLQGQNADQMLMLRAQRRDDGSRSFRLEAGEALQTSFGADLYAEVFGPDES</sequence>
<dbReference type="GO" id="GO:0030983">
    <property type="term" value="F:mismatched DNA binding"/>
    <property type="evidence" value="ECO:0007669"/>
    <property type="project" value="InterPro"/>
</dbReference>
<evidence type="ECO:0000256" key="2">
    <source>
        <dbReference type="ARBA" id="ARBA00022840"/>
    </source>
</evidence>
<evidence type="ECO:0000256" key="3">
    <source>
        <dbReference type="ARBA" id="ARBA00023125"/>
    </source>
</evidence>
<keyword evidence="2" id="KW-0067">ATP-binding</keyword>
<dbReference type="InterPro" id="IPR045076">
    <property type="entry name" value="MutS"/>
</dbReference>
<dbReference type="Gene3D" id="3.40.50.300">
    <property type="entry name" value="P-loop containing nucleotide triphosphate hydrolases"/>
    <property type="match status" value="1"/>
</dbReference>
<dbReference type="PANTHER" id="PTHR11361:SF34">
    <property type="entry name" value="DNA MISMATCH REPAIR PROTEIN MSH1, MITOCHONDRIAL"/>
    <property type="match status" value="1"/>
</dbReference>
<evidence type="ECO:0000256" key="1">
    <source>
        <dbReference type="ARBA" id="ARBA00022741"/>
    </source>
</evidence>
<protein>
    <submittedName>
        <fullName evidence="6">DNA mismatch repair protein MutS</fullName>
    </submittedName>
</protein>
<evidence type="ECO:0000256" key="4">
    <source>
        <dbReference type="SAM" id="MobiDB-lite"/>
    </source>
</evidence>
<accession>A0A8I1SW99</accession>
<evidence type="ECO:0000313" key="7">
    <source>
        <dbReference type="Proteomes" id="UP000664800"/>
    </source>
</evidence>
<dbReference type="InterPro" id="IPR027417">
    <property type="entry name" value="P-loop_NTPase"/>
</dbReference>
<dbReference type="GO" id="GO:0005829">
    <property type="term" value="C:cytosol"/>
    <property type="evidence" value="ECO:0007669"/>
    <property type="project" value="TreeGrafter"/>
</dbReference>
<dbReference type="GO" id="GO:0006298">
    <property type="term" value="P:mismatch repair"/>
    <property type="evidence" value="ECO:0007669"/>
    <property type="project" value="InterPro"/>
</dbReference>
<proteinExistence type="predicted"/>
<dbReference type="GO" id="GO:0005524">
    <property type="term" value="F:ATP binding"/>
    <property type="evidence" value="ECO:0007669"/>
    <property type="project" value="UniProtKB-KW"/>
</dbReference>
<dbReference type="Pfam" id="PF00488">
    <property type="entry name" value="MutS_V"/>
    <property type="match status" value="1"/>
</dbReference>
<gene>
    <name evidence="6" type="ORF">J0I24_12870</name>
</gene>
<feature type="region of interest" description="Disordered" evidence="4">
    <location>
        <begin position="1"/>
        <end position="20"/>
    </location>
</feature>
<name>A0A8I1SW99_THIA3</name>